<sequence>MLLLSVGATIVHDQVMGWLSTRPALIEPVRAGGVIVLAFLLSSLTVTVLWSLYFLTDIVNRKAEH</sequence>
<feature type="transmembrane region" description="Helical" evidence="1">
    <location>
        <begin position="33"/>
        <end position="55"/>
    </location>
</feature>
<evidence type="ECO:0000313" key="3">
    <source>
        <dbReference type="Proteomes" id="UP000290174"/>
    </source>
</evidence>
<protein>
    <submittedName>
        <fullName evidence="2">Uncharacterized protein</fullName>
    </submittedName>
</protein>
<keyword evidence="1" id="KW-0812">Transmembrane</keyword>
<gene>
    <name evidence="2" type="ORF">EAS61_41780</name>
</gene>
<evidence type="ECO:0000256" key="1">
    <source>
        <dbReference type="SAM" id="Phobius"/>
    </source>
</evidence>
<reference evidence="2 3" key="1">
    <citation type="submission" date="2018-11" db="EMBL/GenBank/DDBJ databases">
        <title>Bradyrhizobium sp. nov., isolated from effective nodules of peanut in China.</title>
        <authorList>
            <person name="Li Y."/>
        </authorList>
    </citation>
    <scope>NUCLEOTIDE SEQUENCE [LARGE SCALE GENOMIC DNA]</scope>
    <source>
        <strain evidence="2 3">CCBAU 51770</strain>
    </source>
</reference>
<organism evidence="2 3">
    <name type="scientific">Bradyrhizobium zhanjiangense</name>
    <dbReference type="NCBI Taxonomy" id="1325107"/>
    <lineage>
        <taxon>Bacteria</taxon>
        <taxon>Pseudomonadati</taxon>
        <taxon>Pseudomonadota</taxon>
        <taxon>Alphaproteobacteria</taxon>
        <taxon>Hyphomicrobiales</taxon>
        <taxon>Nitrobacteraceae</taxon>
        <taxon>Bradyrhizobium</taxon>
    </lineage>
</organism>
<dbReference type="EMBL" id="RKMK01000113">
    <property type="protein sequence ID" value="RXG83582.1"/>
    <property type="molecule type" value="Genomic_DNA"/>
</dbReference>
<dbReference type="AlphaFoldDB" id="A0A4Q0Q3J4"/>
<evidence type="ECO:0000313" key="2">
    <source>
        <dbReference type="EMBL" id="RXG83582.1"/>
    </source>
</evidence>
<name>A0A4Q0Q3J4_9BRAD</name>
<comment type="caution">
    <text evidence="2">The sequence shown here is derived from an EMBL/GenBank/DDBJ whole genome shotgun (WGS) entry which is preliminary data.</text>
</comment>
<keyword evidence="1" id="KW-1133">Transmembrane helix</keyword>
<keyword evidence="1" id="KW-0472">Membrane</keyword>
<proteinExistence type="predicted"/>
<dbReference type="Proteomes" id="UP000290174">
    <property type="component" value="Unassembled WGS sequence"/>
</dbReference>
<accession>A0A4Q0Q3J4</accession>